<dbReference type="OrthoDB" id="1434354at2759"/>
<feature type="domain" description="GOLD" evidence="2">
    <location>
        <begin position="180"/>
        <end position="289"/>
    </location>
</feature>
<accession>A0A9J6H7Y8</accession>
<organism evidence="3 4">
    <name type="scientific">Haemaphysalis longicornis</name>
    <name type="common">Bush tick</name>
    <dbReference type="NCBI Taxonomy" id="44386"/>
    <lineage>
        <taxon>Eukaryota</taxon>
        <taxon>Metazoa</taxon>
        <taxon>Ecdysozoa</taxon>
        <taxon>Arthropoda</taxon>
        <taxon>Chelicerata</taxon>
        <taxon>Arachnida</taxon>
        <taxon>Acari</taxon>
        <taxon>Parasitiformes</taxon>
        <taxon>Ixodida</taxon>
        <taxon>Ixodoidea</taxon>
        <taxon>Ixodidae</taxon>
        <taxon>Haemaphysalinae</taxon>
        <taxon>Haemaphysalis</taxon>
    </lineage>
</organism>
<comment type="caution">
    <text evidence="3">The sequence shown here is derived from an EMBL/GenBank/DDBJ whole genome shotgun (WGS) entry which is preliminary data.</text>
</comment>
<dbReference type="SUPFAM" id="SSF52087">
    <property type="entry name" value="CRAL/TRIO domain"/>
    <property type="match status" value="1"/>
</dbReference>
<dbReference type="VEuPathDB" id="VectorBase:HLOH_047361"/>
<evidence type="ECO:0000313" key="4">
    <source>
        <dbReference type="Proteomes" id="UP000821853"/>
    </source>
</evidence>
<dbReference type="InterPro" id="IPR009038">
    <property type="entry name" value="GOLD_dom"/>
</dbReference>
<dbReference type="InterPro" id="IPR051064">
    <property type="entry name" value="SEC14/CRAL-TRIO_domain"/>
</dbReference>
<dbReference type="InterPro" id="IPR036598">
    <property type="entry name" value="GOLD_dom_sf"/>
</dbReference>
<dbReference type="EMBL" id="JABSTR010001252">
    <property type="protein sequence ID" value="KAH9383779.1"/>
    <property type="molecule type" value="Genomic_DNA"/>
</dbReference>
<dbReference type="PROSITE" id="PS50866">
    <property type="entry name" value="GOLD"/>
    <property type="match status" value="1"/>
</dbReference>
<dbReference type="AlphaFoldDB" id="A0A9J6H7Y8"/>
<dbReference type="InterPro" id="IPR001251">
    <property type="entry name" value="CRAL-TRIO_dom"/>
</dbReference>
<dbReference type="GO" id="GO:0005737">
    <property type="term" value="C:cytoplasm"/>
    <property type="evidence" value="ECO:0007669"/>
    <property type="project" value="TreeGrafter"/>
</dbReference>
<dbReference type="PANTHER" id="PTHR23324:SF83">
    <property type="entry name" value="SEC14-LIKE PROTEIN 2"/>
    <property type="match status" value="1"/>
</dbReference>
<evidence type="ECO:0000259" key="1">
    <source>
        <dbReference type="PROSITE" id="PS50191"/>
    </source>
</evidence>
<dbReference type="InterPro" id="IPR036865">
    <property type="entry name" value="CRAL-TRIO_dom_sf"/>
</dbReference>
<dbReference type="SMART" id="SM00516">
    <property type="entry name" value="SEC14"/>
    <property type="match status" value="1"/>
</dbReference>
<name>A0A9J6H7Y8_HAELO</name>
<gene>
    <name evidence="3" type="ORF">HPB48_025549</name>
</gene>
<protein>
    <submittedName>
        <fullName evidence="3">Uncharacterized protein</fullName>
    </submittedName>
</protein>
<reference evidence="3 4" key="1">
    <citation type="journal article" date="2020" name="Cell">
        <title>Large-Scale Comparative Analyses of Tick Genomes Elucidate Their Genetic Diversity and Vector Capacities.</title>
        <authorList>
            <consortium name="Tick Genome and Microbiome Consortium (TIGMIC)"/>
            <person name="Jia N."/>
            <person name="Wang J."/>
            <person name="Shi W."/>
            <person name="Du L."/>
            <person name="Sun Y."/>
            <person name="Zhan W."/>
            <person name="Jiang J.F."/>
            <person name="Wang Q."/>
            <person name="Zhang B."/>
            <person name="Ji P."/>
            <person name="Bell-Sakyi L."/>
            <person name="Cui X.M."/>
            <person name="Yuan T.T."/>
            <person name="Jiang B.G."/>
            <person name="Yang W.F."/>
            <person name="Lam T.T."/>
            <person name="Chang Q.C."/>
            <person name="Ding S.J."/>
            <person name="Wang X.J."/>
            <person name="Zhu J.G."/>
            <person name="Ruan X.D."/>
            <person name="Zhao L."/>
            <person name="Wei J.T."/>
            <person name="Ye R.Z."/>
            <person name="Que T.C."/>
            <person name="Du C.H."/>
            <person name="Zhou Y.H."/>
            <person name="Cheng J.X."/>
            <person name="Dai P.F."/>
            <person name="Guo W.B."/>
            <person name="Han X.H."/>
            <person name="Huang E.J."/>
            <person name="Li L.F."/>
            <person name="Wei W."/>
            <person name="Gao Y.C."/>
            <person name="Liu J.Z."/>
            <person name="Shao H.Z."/>
            <person name="Wang X."/>
            <person name="Wang C.C."/>
            <person name="Yang T.C."/>
            <person name="Huo Q.B."/>
            <person name="Li W."/>
            <person name="Chen H.Y."/>
            <person name="Chen S.E."/>
            <person name="Zhou L.G."/>
            <person name="Ni X.B."/>
            <person name="Tian J.H."/>
            <person name="Sheng Y."/>
            <person name="Liu T."/>
            <person name="Pan Y.S."/>
            <person name="Xia L.Y."/>
            <person name="Li J."/>
            <person name="Zhao F."/>
            <person name="Cao W.C."/>
        </authorList>
    </citation>
    <scope>NUCLEOTIDE SEQUENCE [LARGE SCALE GENOMIC DNA]</scope>
    <source>
        <strain evidence="3">HaeL-2018</strain>
    </source>
</reference>
<dbReference type="Pfam" id="PF00650">
    <property type="entry name" value="CRAL_TRIO"/>
    <property type="match status" value="1"/>
</dbReference>
<dbReference type="Proteomes" id="UP000821853">
    <property type="component" value="Unassembled WGS sequence"/>
</dbReference>
<evidence type="ECO:0000313" key="3">
    <source>
        <dbReference type="EMBL" id="KAH9383779.1"/>
    </source>
</evidence>
<dbReference type="SUPFAM" id="SSF101576">
    <property type="entry name" value="Supernatant protein factor (SPF), C-terminal domain"/>
    <property type="match status" value="1"/>
</dbReference>
<keyword evidence="4" id="KW-1185">Reference proteome</keyword>
<dbReference type="PROSITE" id="PS50191">
    <property type="entry name" value="CRAL_TRIO"/>
    <property type="match status" value="1"/>
</dbReference>
<evidence type="ECO:0000259" key="2">
    <source>
        <dbReference type="PROSITE" id="PS50866"/>
    </source>
</evidence>
<dbReference type="CDD" id="cd00170">
    <property type="entry name" value="SEC14"/>
    <property type="match status" value="1"/>
</dbReference>
<dbReference type="PANTHER" id="PTHR23324">
    <property type="entry name" value="SEC14 RELATED PROTEIN"/>
    <property type="match status" value="1"/>
</dbReference>
<dbReference type="OMA" id="CIAINAP"/>
<dbReference type="Gene3D" id="3.40.525.10">
    <property type="entry name" value="CRAL-TRIO lipid binding domain"/>
    <property type="match status" value="2"/>
</dbReference>
<dbReference type="Gene3D" id="2.60.120.680">
    <property type="entry name" value="GOLD domain"/>
    <property type="match status" value="1"/>
</dbReference>
<sequence length="333" mass="37014">MHAVLRKYYPGGFVGYDRDGRPVSIIPFGRCDLKGLLMSLGRVIETVTYIFDFDGFALSTLASKSVLDYVTTLMCTFEDNYPERLNKAIVINAPRYFPVFWRIIRPFLTERTANKVALYGKDEQAWRRALLESIEPDQLPQYWGGTRCDPDGNPRCPSLVTDGGEVPVRYYRATNGTANEQLSSAEIPSEIATLDVPVRVEQAGSLLAWEIASDDLLFGVSYRDANANDTLGGDSYDQVLLKPSRLKAAGGKAVETGSLTCDKPGIYVLNFDNTFSMFTSKKVTYSVRLVEPSSIQDTLLNPVKQRVSDALQGPTLARGLFYALYFFGTIAAW</sequence>
<feature type="domain" description="CRAL-TRIO" evidence="1">
    <location>
        <begin position="1"/>
        <end position="151"/>
    </location>
</feature>
<proteinExistence type="predicted"/>